<keyword evidence="4" id="KW-1185">Reference proteome</keyword>
<organism evidence="3 4">
    <name type="scientific">Piscirickettsia salmonis</name>
    <dbReference type="NCBI Taxonomy" id="1238"/>
    <lineage>
        <taxon>Bacteria</taxon>
        <taxon>Pseudomonadati</taxon>
        <taxon>Pseudomonadota</taxon>
        <taxon>Gammaproteobacteria</taxon>
        <taxon>Thiotrichales</taxon>
        <taxon>Piscirickettsiaceae</taxon>
        <taxon>Piscirickettsia</taxon>
    </lineage>
</organism>
<feature type="region of interest" description="Disordered" evidence="1">
    <location>
        <begin position="1"/>
        <end position="21"/>
    </location>
</feature>
<dbReference type="Proteomes" id="UP000422232">
    <property type="component" value="Chromosome"/>
</dbReference>
<evidence type="ECO:0000256" key="2">
    <source>
        <dbReference type="SAM" id="Phobius"/>
    </source>
</evidence>
<evidence type="ECO:0000256" key="1">
    <source>
        <dbReference type="SAM" id="MobiDB-lite"/>
    </source>
</evidence>
<name>A0A9Q6PRF2_PISSA</name>
<keyword evidence="2" id="KW-0812">Transmembrane</keyword>
<keyword evidence="2" id="KW-1133">Transmembrane helix</keyword>
<accession>A0A9Q6PRF2</accession>
<proteinExistence type="predicted"/>
<protein>
    <submittedName>
        <fullName evidence="3">Uncharacterized protein</fullName>
    </submittedName>
</protein>
<dbReference type="EMBL" id="CP038908">
    <property type="protein sequence ID" value="QGO04570.1"/>
    <property type="molecule type" value="Genomic_DNA"/>
</dbReference>
<evidence type="ECO:0000313" key="4">
    <source>
        <dbReference type="Proteomes" id="UP000422232"/>
    </source>
</evidence>
<gene>
    <name evidence="3" type="ORF">Psal009_00439</name>
</gene>
<feature type="transmembrane region" description="Helical" evidence="2">
    <location>
        <begin position="40"/>
        <end position="63"/>
    </location>
</feature>
<dbReference type="AlphaFoldDB" id="A0A9Q6PRF2"/>
<feature type="compositionally biased region" description="Basic and acidic residues" evidence="1">
    <location>
        <begin position="10"/>
        <end position="21"/>
    </location>
</feature>
<keyword evidence="2" id="KW-0472">Membrane</keyword>
<reference evidence="3 4" key="1">
    <citation type="submission" date="2019-04" db="EMBL/GenBank/DDBJ databases">
        <title>Complete genome sequencing of Piscirickettsia salmonis strain Psal-009.</title>
        <authorList>
            <person name="Schober I."/>
            <person name="Bunk B."/>
            <person name="Sproer C."/>
            <person name="Carril G.P."/>
            <person name="Riedel T."/>
            <person name="Flores-Herrera P.A."/>
            <person name="Nourdin-Galindo G."/>
            <person name="Marshall S.H."/>
            <person name="Overmann J."/>
        </authorList>
    </citation>
    <scope>NUCLEOTIDE SEQUENCE [LARGE SCALE GENOMIC DNA]</scope>
    <source>
        <strain evidence="3 4">Psal-009</strain>
    </source>
</reference>
<evidence type="ECO:0000313" key="3">
    <source>
        <dbReference type="EMBL" id="QGO04570.1"/>
    </source>
</evidence>
<sequence length="100" mass="11556">MNLQISSKNPNHDDSEKEKLTKQHESLKKSYNIIDVIEGWTIIGSFVCFIISSLLITILLIIYTPTDDSLHKYKPLLTNNIKEKNIEKIKAKQDKLEKKS</sequence>